<dbReference type="SUPFAM" id="SSF52540">
    <property type="entry name" value="P-loop containing nucleoside triphosphate hydrolases"/>
    <property type="match status" value="2"/>
</dbReference>
<dbReference type="FunFam" id="3.40.50.300:FF:000025">
    <property type="entry name" value="ATP-dependent Clp protease subunit"/>
    <property type="match status" value="1"/>
</dbReference>
<keyword evidence="11" id="KW-1185">Reference proteome</keyword>
<dbReference type="GO" id="GO:0005737">
    <property type="term" value="C:cytoplasm"/>
    <property type="evidence" value="ECO:0007669"/>
    <property type="project" value="TreeGrafter"/>
</dbReference>
<dbReference type="PROSITE" id="PS00871">
    <property type="entry name" value="CLPAB_2"/>
    <property type="match status" value="1"/>
</dbReference>
<feature type="region of interest" description="Disordered" evidence="8">
    <location>
        <begin position="150"/>
        <end position="176"/>
    </location>
</feature>
<dbReference type="Gene3D" id="1.10.1780.10">
    <property type="entry name" value="Clp, N-terminal domain"/>
    <property type="match status" value="1"/>
</dbReference>
<keyword evidence="4 7" id="KW-0067">ATP-binding</keyword>
<dbReference type="Pfam" id="PF17871">
    <property type="entry name" value="AAA_lid_9"/>
    <property type="match status" value="1"/>
</dbReference>
<keyword evidence="5 7" id="KW-0143">Chaperone</keyword>
<dbReference type="InterPro" id="IPR003593">
    <property type="entry name" value="AAA+_ATPase"/>
</dbReference>
<keyword evidence="10" id="KW-0378">Hydrolase</keyword>
<dbReference type="AlphaFoldDB" id="A0AAP2CT92"/>
<gene>
    <name evidence="10" type="primary">clpA</name>
    <name evidence="10" type="ORF">IV417_12175</name>
</gene>
<dbReference type="InterPro" id="IPR027417">
    <property type="entry name" value="P-loop_NTPase"/>
</dbReference>
<dbReference type="Proteomes" id="UP001315686">
    <property type="component" value="Unassembled WGS sequence"/>
</dbReference>
<dbReference type="Pfam" id="PF07724">
    <property type="entry name" value="AAA_2"/>
    <property type="match status" value="1"/>
</dbReference>
<dbReference type="GO" id="GO:0005524">
    <property type="term" value="F:ATP binding"/>
    <property type="evidence" value="ECO:0007669"/>
    <property type="project" value="UniProtKB-KW"/>
</dbReference>
<evidence type="ECO:0000259" key="9">
    <source>
        <dbReference type="PROSITE" id="PS51903"/>
    </source>
</evidence>
<dbReference type="PRINTS" id="PR00300">
    <property type="entry name" value="CLPPROTEASEA"/>
</dbReference>
<dbReference type="SMART" id="SM00382">
    <property type="entry name" value="AAA"/>
    <property type="match status" value="2"/>
</dbReference>
<dbReference type="Gene3D" id="1.10.8.60">
    <property type="match status" value="2"/>
</dbReference>
<dbReference type="PANTHER" id="PTHR11638">
    <property type="entry name" value="ATP-DEPENDENT CLP PROTEASE"/>
    <property type="match status" value="1"/>
</dbReference>
<dbReference type="InterPro" id="IPR001270">
    <property type="entry name" value="ClpA/B"/>
</dbReference>
<proteinExistence type="inferred from homology"/>
<dbReference type="Pfam" id="PF10431">
    <property type="entry name" value="ClpB_D2-small"/>
    <property type="match status" value="1"/>
</dbReference>
<dbReference type="Gene3D" id="3.40.50.300">
    <property type="entry name" value="P-loop containing nucleotide triphosphate hydrolases"/>
    <property type="match status" value="2"/>
</dbReference>
<dbReference type="PROSITE" id="PS51903">
    <property type="entry name" value="CLP_R"/>
    <property type="match status" value="1"/>
</dbReference>
<feature type="domain" description="Clp R" evidence="9">
    <location>
        <begin position="1"/>
        <end position="147"/>
    </location>
</feature>
<evidence type="ECO:0000313" key="10">
    <source>
        <dbReference type="EMBL" id="MBT0958146.1"/>
    </source>
</evidence>
<dbReference type="InterPro" id="IPR036628">
    <property type="entry name" value="Clp_N_dom_sf"/>
</dbReference>
<keyword evidence="3 7" id="KW-0547">Nucleotide-binding</keyword>
<dbReference type="InterPro" id="IPR004176">
    <property type="entry name" value="Clp_R_N"/>
</dbReference>
<dbReference type="SMART" id="SM01086">
    <property type="entry name" value="ClpB_D2-small"/>
    <property type="match status" value="1"/>
</dbReference>
<dbReference type="Pfam" id="PF00004">
    <property type="entry name" value="AAA"/>
    <property type="match status" value="1"/>
</dbReference>
<evidence type="ECO:0000256" key="3">
    <source>
        <dbReference type="ARBA" id="ARBA00022741"/>
    </source>
</evidence>
<evidence type="ECO:0000256" key="4">
    <source>
        <dbReference type="ARBA" id="ARBA00022840"/>
    </source>
</evidence>
<name>A0AAP2CT92_9RHOB</name>
<dbReference type="RefSeq" id="WP_327794361.1">
    <property type="nucleotide sequence ID" value="NZ_JADQAZ010000002.1"/>
</dbReference>
<dbReference type="InterPro" id="IPR028299">
    <property type="entry name" value="ClpA/B_CS2"/>
</dbReference>
<protein>
    <submittedName>
        <fullName evidence="10">ATP-dependent Clp protease ATP-binding subunit ClpA</fullName>
    </submittedName>
</protein>
<dbReference type="NCBIfam" id="TIGR02639">
    <property type="entry name" value="ClpA"/>
    <property type="match status" value="1"/>
</dbReference>
<evidence type="ECO:0000256" key="6">
    <source>
        <dbReference type="PROSITE-ProRule" id="PRU01251"/>
    </source>
</evidence>
<evidence type="ECO:0000256" key="5">
    <source>
        <dbReference type="ARBA" id="ARBA00023186"/>
    </source>
</evidence>
<evidence type="ECO:0000313" key="11">
    <source>
        <dbReference type="Proteomes" id="UP001315686"/>
    </source>
</evidence>
<evidence type="ECO:0000256" key="7">
    <source>
        <dbReference type="RuleBase" id="RU004432"/>
    </source>
</evidence>
<dbReference type="InterPro" id="IPR018368">
    <property type="entry name" value="ClpA/B_CS1"/>
</dbReference>
<sequence>MPSFSNTLEQAIHSALALANERRHELATLEHLLLALIDEPDAAKVMQACSVDLTLLRKSLDEFIEDDLATLVTEIEGSEAVPTAAFQRVIQRAAIHVQSSGRTEVTGANVLVAIFAERESNAAYFLQEQDMTRYDAVNFIAHGVAKDPGFGESRPVTGAPEFDEDGATGETVEGGAEEKESALSKYCVDLNVKAQKGDVDPLIGRSHEVERCVQVLCRRRKNNPLLVGDPGVGKTAIAEGLARKIVDKEVPEVLSGATIFSLDMGALLAGTRYRGDFEERLKAVVTELEDHPDAVLFIDEIHTVIGAGATSGGAMDASNLLKPALQGGKLRCMGSTTYKEFRQHFEKDRALSRRFQKIDVNEPSVSDSVKILKGLKPYFEEHHSVKYTADAIQSAVELASRYINDRKLPDKAIDVIDEAGAAQHLVASSKRRKTIGTKEIEDVVAKLARIPPKSVSKDDAQILKDLEKSLKRVVFGQDPAIEALSSAIKLARAGLREPEKPIGNYLFAGPTGVGKTEVAKQLADTLGVELTRFDMSEYMEKHSISRLIGAPPGYVGFDQGGMLTDAVDQNPHCVLLLDEIEKAHPDVFNILLQVMDHGKLTDHNGRTTDFRNVILIMTSNAGAAEQAKAAIGFGRDRREGEDTAAIERTFTPEFRNRLDAVISFAPLGKDVILQVVEKFVLQLEAQLLDRDVTIELTKPAAEWLGEKGYDDKMGARPLGRVIQEHIKKPLAEELLFGKLTKGGIVKVGIKDGKLDLRIDEPQKPRLGSKKPPLLTAE</sequence>
<dbReference type="FunFam" id="3.40.50.300:FF:000010">
    <property type="entry name" value="Chaperone clpB 1, putative"/>
    <property type="match status" value="1"/>
</dbReference>
<reference evidence="10 11" key="1">
    <citation type="journal article" date="2021" name="Arch. Microbiol.">
        <title>Harenicola maris gen. nov., sp. nov. isolated from the Sea of Japan shallow sediments.</title>
        <authorList>
            <person name="Romanenko L.A."/>
            <person name="Kurilenko V.V."/>
            <person name="Chernysheva N.Y."/>
            <person name="Tekutyeva L.A."/>
            <person name="Velansky P.V."/>
            <person name="Svetashev V.I."/>
            <person name="Isaeva M.P."/>
        </authorList>
    </citation>
    <scope>NUCLEOTIDE SEQUENCE [LARGE SCALE GENOMIC DNA]</scope>
    <source>
        <strain evidence="10 11">KMM 3653</strain>
    </source>
</reference>
<dbReference type="GO" id="GO:0008233">
    <property type="term" value="F:peptidase activity"/>
    <property type="evidence" value="ECO:0007669"/>
    <property type="project" value="UniProtKB-KW"/>
</dbReference>
<dbReference type="InterPro" id="IPR003959">
    <property type="entry name" value="ATPase_AAA_core"/>
</dbReference>
<dbReference type="EMBL" id="JADQAZ010000002">
    <property type="protein sequence ID" value="MBT0958146.1"/>
    <property type="molecule type" value="Genomic_DNA"/>
</dbReference>
<organism evidence="10 11">
    <name type="scientific">Harenicola maris</name>
    <dbReference type="NCBI Taxonomy" id="2841044"/>
    <lineage>
        <taxon>Bacteria</taxon>
        <taxon>Pseudomonadati</taxon>
        <taxon>Pseudomonadota</taxon>
        <taxon>Alphaproteobacteria</taxon>
        <taxon>Rhodobacterales</taxon>
        <taxon>Paracoccaceae</taxon>
        <taxon>Harenicola</taxon>
    </lineage>
</organism>
<dbReference type="InterPro" id="IPR019489">
    <property type="entry name" value="Clp_ATPase_C"/>
</dbReference>
<dbReference type="InterPro" id="IPR050130">
    <property type="entry name" value="ClpA_ClpB"/>
</dbReference>
<dbReference type="GO" id="GO:0043335">
    <property type="term" value="P:protein unfolding"/>
    <property type="evidence" value="ECO:0007669"/>
    <property type="project" value="InterPro"/>
</dbReference>
<comment type="caution">
    <text evidence="10">The sequence shown here is derived from an EMBL/GenBank/DDBJ whole genome shotgun (WGS) entry which is preliminary data.</text>
</comment>
<dbReference type="CDD" id="cd00009">
    <property type="entry name" value="AAA"/>
    <property type="match status" value="1"/>
</dbReference>
<evidence type="ECO:0000256" key="8">
    <source>
        <dbReference type="SAM" id="MobiDB-lite"/>
    </source>
</evidence>
<dbReference type="CDD" id="cd19499">
    <property type="entry name" value="RecA-like_ClpB_Hsp104-like"/>
    <property type="match status" value="1"/>
</dbReference>
<dbReference type="GO" id="GO:0016887">
    <property type="term" value="F:ATP hydrolysis activity"/>
    <property type="evidence" value="ECO:0007669"/>
    <property type="project" value="InterPro"/>
</dbReference>
<keyword evidence="2 6" id="KW-0677">Repeat</keyword>
<evidence type="ECO:0000256" key="1">
    <source>
        <dbReference type="ARBA" id="ARBA00008675"/>
    </source>
</evidence>
<dbReference type="GO" id="GO:0006508">
    <property type="term" value="P:proteolysis"/>
    <property type="evidence" value="ECO:0007669"/>
    <property type="project" value="UniProtKB-KW"/>
</dbReference>
<dbReference type="Pfam" id="PF02861">
    <property type="entry name" value="Clp_N"/>
    <property type="match status" value="1"/>
</dbReference>
<keyword evidence="10" id="KW-0645">Protease</keyword>
<comment type="similarity">
    <text evidence="1 7">Belongs to the ClpA/ClpB family.</text>
</comment>
<dbReference type="SUPFAM" id="SSF81923">
    <property type="entry name" value="Double Clp-N motif"/>
    <property type="match status" value="1"/>
</dbReference>
<dbReference type="InterPro" id="IPR041546">
    <property type="entry name" value="ClpA/ClpB_AAA_lid"/>
</dbReference>
<dbReference type="PROSITE" id="PS00870">
    <property type="entry name" value="CLPAB_1"/>
    <property type="match status" value="1"/>
</dbReference>
<accession>A0AAP2CT92</accession>
<dbReference type="InterPro" id="IPR013461">
    <property type="entry name" value="ClpA"/>
</dbReference>
<dbReference type="GO" id="GO:0034605">
    <property type="term" value="P:cellular response to heat"/>
    <property type="evidence" value="ECO:0007669"/>
    <property type="project" value="TreeGrafter"/>
</dbReference>
<evidence type="ECO:0000256" key="2">
    <source>
        <dbReference type="ARBA" id="ARBA00022737"/>
    </source>
</evidence>
<dbReference type="PANTHER" id="PTHR11638:SF111">
    <property type="entry name" value="ATP-DEPENDENT CLP PROTEASE ATP-BINDING SUBUNIT CLPA"/>
    <property type="match status" value="1"/>
</dbReference>